<protein>
    <submittedName>
        <fullName evidence="1">Minor capsid protein</fullName>
    </submittedName>
</protein>
<reference evidence="1" key="1">
    <citation type="journal article" date="2021" name="Proc. Natl. Acad. Sci. U.S.A.">
        <title>A Catalog of Tens of Thousands of Viruses from Human Metagenomes Reveals Hidden Associations with Chronic Diseases.</title>
        <authorList>
            <person name="Tisza M.J."/>
            <person name="Buck C.B."/>
        </authorList>
    </citation>
    <scope>NUCLEOTIDE SEQUENCE</scope>
    <source>
        <strain evidence="1">CtuvC1</strain>
    </source>
</reference>
<proteinExistence type="predicted"/>
<dbReference type="EMBL" id="BK014784">
    <property type="protein sequence ID" value="DAD75507.1"/>
    <property type="molecule type" value="Genomic_DNA"/>
</dbReference>
<name>A0A8S5M098_9CAUD</name>
<organism evidence="1">
    <name type="scientific">Siphoviridae sp. ctuvC1</name>
    <dbReference type="NCBI Taxonomy" id="2826507"/>
    <lineage>
        <taxon>Viruses</taxon>
        <taxon>Duplodnaviria</taxon>
        <taxon>Heunggongvirae</taxon>
        <taxon>Uroviricota</taxon>
        <taxon>Caudoviricetes</taxon>
    </lineage>
</organism>
<evidence type="ECO:0000313" key="1">
    <source>
        <dbReference type="EMBL" id="DAD75507.1"/>
    </source>
</evidence>
<accession>A0A8S5M098</accession>
<sequence length="60" mass="6708">MNSISHATTNKAAYIGTNVEYALYVEEGTRKMAAAHYLRNAATQNAEEYKELLEDSLRNA</sequence>